<evidence type="ECO:0000256" key="2">
    <source>
        <dbReference type="SAM" id="Phobius"/>
    </source>
</evidence>
<keyword evidence="2" id="KW-0812">Transmembrane</keyword>
<accession>A0A6J4V0Q3</accession>
<dbReference type="AlphaFoldDB" id="A0A6J4V0Q3"/>
<organism evidence="3">
    <name type="scientific">uncultured Thermomicrobiales bacterium</name>
    <dbReference type="NCBI Taxonomy" id="1645740"/>
    <lineage>
        <taxon>Bacteria</taxon>
        <taxon>Pseudomonadati</taxon>
        <taxon>Thermomicrobiota</taxon>
        <taxon>Thermomicrobia</taxon>
        <taxon>Thermomicrobiales</taxon>
        <taxon>environmental samples</taxon>
    </lineage>
</organism>
<evidence type="ECO:0000313" key="3">
    <source>
        <dbReference type="EMBL" id="CAA9561600.1"/>
    </source>
</evidence>
<reference evidence="3" key="1">
    <citation type="submission" date="2020-02" db="EMBL/GenBank/DDBJ databases">
        <authorList>
            <person name="Meier V. D."/>
        </authorList>
    </citation>
    <scope>NUCLEOTIDE SEQUENCE</scope>
    <source>
        <strain evidence="3">AVDCRST_MAG33</strain>
    </source>
</reference>
<feature type="region of interest" description="Disordered" evidence="1">
    <location>
        <begin position="31"/>
        <end position="64"/>
    </location>
</feature>
<evidence type="ECO:0000256" key="1">
    <source>
        <dbReference type="SAM" id="MobiDB-lite"/>
    </source>
</evidence>
<feature type="transmembrane region" description="Helical" evidence="2">
    <location>
        <begin position="6"/>
        <end position="26"/>
    </location>
</feature>
<gene>
    <name evidence="3" type="ORF">AVDCRST_MAG33-1714</name>
</gene>
<dbReference type="EMBL" id="CADCWK010000179">
    <property type="protein sequence ID" value="CAA9561600.1"/>
    <property type="molecule type" value="Genomic_DNA"/>
</dbReference>
<sequence>MEEFIVTGVVIAFLLMLLPAVVIPFVPQNPSVADRSPRPDPDPVQPGSGLPAVVGDATSDRLAA</sequence>
<name>A0A6J4V0Q3_9BACT</name>
<keyword evidence="2" id="KW-1133">Transmembrane helix</keyword>
<keyword evidence="2" id="KW-0472">Membrane</keyword>
<proteinExistence type="predicted"/>
<protein>
    <submittedName>
        <fullName evidence="3">Uncharacterized protein</fullName>
    </submittedName>
</protein>